<reference evidence="8 9" key="1">
    <citation type="submission" date="2015-11" db="EMBL/GenBank/DDBJ databases">
        <title>Expanding the genomic diversity of Burkholderia species for the development of highly accurate diagnostics.</title>
        <authorList>
            <person name="Sahl J."/>
            <person name="Keim P."/>
            <person name="Wagner D."/>
        </authorList>
    </citation>
    <scope>NUCLEOTIDE SEQUENCE [LARGE SCALE GENOMIC DNA]</scope>
    <source>
        <strain evidence="8 9">MSMB1137WGS</strain>
    </source>
</reference>
<gene>
    <name evidence="8" type="ORF">WK53_31640</name>
</gene>
<comment type="caution">
    <text evidence="8">The sequence shown here is derived from an EMBL/GenBank/DDBJ whole genome shotgun (WGS) entry which is preliminary data.</text>
</comment>
<proteinExistence type="predicted"/>
<keyword evidence="6" id="KW-0315">Glutamine amidotransferase</keyword>
<dbReference type="GO" id="GO:0004360">
    <property type="term" value="F:glutamine-fructose-6-phosphate transaminase (isomerizing) activity"/>
    <property type="evidence" value="ECO:0007669"/>
    <property type="project" value="UniProtKB-EC"/>
</dbReference>
<dbReference type="SUPFAM" id="SSF56235">
    <property type="entry name" value="N-terminal nucleophile aminohydrolases (Ntn hydrolases)"/>
    <property type="match status" value="1"/>
</dbReference>
<dbReference type="PANTHER" id="PTHR10937:SF0">
    <property type="entry name" value="GLUTAMINE--FRUCTOSE-6-PHOSPHATE TRANSAMINASE (ISOMERIZING)"/>
    <property type="match status" value="1"/>
</dbReference>
<comment type="catalytic activity">
    <reaction evidence="1">
        <text>D-fructose 6-phosphate + L-glutamine = D-glucosamine 6-phosphate + L-glutamate</text>
        <dbReference type="Rhea" id="RHEA:13237"/>
        <dbReference type="ChEBI" id="CHEBI:29985"/>
        <dbReference type="ChEBI" id="CHEBI:58359"/>
        <dbReference type="ChEBI" id="CHEBI:58725"/>
        <dbReference type="ChEBI" id="CHEBI:61527"/>
        <dbReference type="EC" id="2.6.1.16"/>
    </reaction>
</comment>
<dbReference type="Gene3D" id="3.60.20.10">
    <property type="entry name" value="Glutamine Phosphoribosylpyrophosphate, subunit 1, domain 1"/>
    <property type="match status" value="1"/>
</dbReference>
<dbReference type="InterPro" id="IPR029055">
    <property type="entry name" value="Ntn_hydrolases_N"/>
</dbReference>
<dbReference type="GO" id="GO:0006002">
    <property type="term" value="P:fructose 6-phosphate metabolic process"/>
    <property type="evidence" value="ECO:0007669"/>
    <property type="project" value="TreeGrafter"/>
</dbReference>
<evidence type="ECO:0000313" key="8">
    <source>
        <dbReference type="EMBL" id="KVT56512.1"/>
    </source>
</evidence>
<dbReference type="EC" id="2.6.1.16" evidence="2"/>
<organism evidence="8 9">
    <name type="scientific">Burkholderia ubonensis</name>
    <dbReference type="NCBI Taxonomy" id="101571"/>
    <lineage>
        <taxon>Bacteria</taxon>
        <taxon>Pseudomonadati</taxon>
        <taxon>Pseudomonadota</taxon>
        <taxon>Betaproteobacteria</taxon>
        <taxon>Burkholderiales</taxon>
        <taxon>Burkholderiaceae</taxon>
        <taxon>Burkholderia</taxon>
        <taxon>Burkholderia cepacia complex</taxon>
    </lineage>
</organism>
<dbReference type="Pfam" id="PF13537">
    <property type="entry name" value="GATase_7"/>
    <property type="match status" value="1"/>
</dbReference>
<dbReference type="PANTHER" id="PTHR10937">
    <property type="entry name" value="GLUCOSAMINE--FRUCTOSE-6-PHOSPHATE AMINOTRANSFERASE, ISOMERIZING"/>
    <property type="match status" value="1"/>
</dbReference>
<dbReference type="InterPro" id="IPR017932">
    <property type="entry name" value="GATase_2_dom"/>
</dbReference>
<evidence type="ECO:0000256" key="4">
    <source>
        <dbReference type="ARBA" id="ARBA00022576"/>
    </source>
</evidence>
<name>A0AAW3NG02_9BURK</name>
<dbReference type="GO" id="GO:0006047">
    <property type="term" value="P:UDP-N-acetylglucosamine metabolic process"/>
    <property type="evidence" value="ECO:0007669"/>
    <property type="project" value="TreeGrafter"/>
</dbReference>
<dbReference type="GO" id="GO:0005829">
    <property type="term" value="C:cytosol"/>
    <property type="evidence" value="ECO:0007669"/>
    <property type="project" value="TreeGrafter"/>
</dbReference>
<dbReference type="PROSITE" id="PS51278">
    <property type="entry name" value="GATASE_TYPE_2"/>
    <property type="match status" value="1"/>
</dbReference>
<evidence type="ECO:0000256" key="3">
    <source>
        <dbReference type="ARBA" id="ARBA00016090"/>
    </source>
</evidence>
<protein>
    <recommendedName>
        <fullName evidence="3">Glutamine--fructose-6-phosphate aminotransferase [isomerizing]</fullName>
        <ecNumber evidence="2">2.6.1.16</ecNumber>
    </recommendedName>
</protein>
<evidence type="ECO:0000256" key="1">
    <source>
        <dbReference type="ARBA" id="ARBA00001031"/>
    </source>
</evidence>
<evidence type="ECO:0000259" key="7">
    <source>
        <dbReference type="PROSITE" id="PS51278"/>
    </source>
</evidence>
<dbReference type="EMBL" id="LPDO01000054">
    <property type="protein sequence ID" value="KVT56512.1"/>
    <property type="molecule type" value="Genomic_DNA"/>
</dbReference>
<evidence type="ECO:0000256" key="6">
    <source>
        <dbReference type="ARBA" id="ARBA00022962"/>
    </source>
</evidence>
<keyword evidence="5" id="KW-0808">Transferase</keyword>
<sequence length="81" mass="9047">MHNGIIENHESLRSQLSDEHYEFDGQTDTEVVAHLIHSVYRGDLLAAVRDATSQLHGAYAIAVFSKSEPRRLDLAKSVTVE</sequence>
<accession>A0AAW3NG02</accession>
<evidence type="ECO:0000313" key="9">
    <source>
        <dbReference type="Proteomes" id="UP000056732"/>
    </source>
</evidence>
<feature type="domain" description="Glutamine amidotransferase type-2" evidence="7">
    <location>
        <begin position="1"/>
        <end position="81"/>
    </location>
</feature>
<dbReference type="Proteomes" id="UP000056732">
    <property type="component" value="Unassembled WGS sequence"/>
</dbReference>
<evidence type="ECO:0000256" key="2">
    <source>
        <dbReference type="ARBA" id="ARBA00012916"/>
    </source>
</evidence>
<evidence type="ECO:0000256" key="5">
    <source>
        <dbReference type="ARBA" id="ARBA00022679"/>
    </source>
</evidence>
<dbReference type="GO" id="GO:0006487">
    <property type="term" value="P:protein N-linked glycosylation"/>
    <property type="evidence" value="ECO:0007669"/>
    <property type="project" value="TreeGrafter"/>
</dbReference>
<dbReference type="AlphaFoldDB" id="A0AAW3NG02"/>
<keyword evidence="4" id="KW-0032">Aminotransferase</keyword>